<feature type="region of interest" description="Disordered" evidence="1">
    <location>
        <begin position="632"/>
        <end position="683"/>
    </location>
</feature>
<feature type="region of interest" description="Disordered" evidence="1">
    <location>
        <begin position="337"/>
        <end position="356"/>
    </location>
</feature>
<feature type="region of interest" description="Disordered" evidence="1">
    <location>
        <begin position="147"/>
        <end position="189"/>
    </location>
</feature>
<evidence type="ECO:0000256" key="1">
    <source>
        <dbReference type="SAM" id="MobiDB-lite"/>
    </source>
</evidence>
<dbReference type="AlphaFoldDB" id="A0AAJ0B3H5"/>
<protein>
    <submittedName>
        <fullName evidence="2">Uncharacterized protein</fullName>
    </submittedName>
</protein>
<evidence type="ECO:0000313" key="2">
    <source>
        <dbReference type="EMBL" id="KAK1749512.1"/>
    </source>
</evidence>
<proteinExistence type="predicted"/>
<feature type="region of interest" description="Disordered" evidence="1">
    <location>
        <begin position="510"/>
        <end position="532"/>
    </location>
</feature>
<feature type="region of interest" description="Disordered" evidence="1">
    <location>
        <begin position="576"/>
        <end position="600"/>
    </location>
</feature>
<dbReference type="Proteomes" id="UP001239445">
    <property type="component" value="Unassembled WGS sequence"/>
</dbReference>
<feature type="compositionally biased region" description="Acidic residues" evidence="1">
    <location>
        <begin position="519"/>
        <end position="528"/>
    </location>
</feature>
<feature type="compositionally biased region" description="Polar residues" evidence="1">
    <location>
        <begin position="169"/>
        <end position="184"/>
    </location>
</feature>
<reference evidence="2" key="1">
    <citation type="submission" date="2023-06" db="EMBL/GenBank/DDBJ databases">
        <title>Genome-scale phylogeny and comparative genomics of the fungal order Sordariales.</title>
        <authorList>
            <consortium name="Lawrence Berkeley National Laboratory"/>
            <person name="Hensen N."/>
            <person name="Bonometti L."/>
            <person name="Westerberg I."/>
            <person name="Brannstrom I.O."/>
            <person name="Guillou S."/>
            <person name="Cros-Aarteil S."/>
            <person name="Calhoun S."/>
            <person name="Haridas S."/>
            <person name="Kuo A."/>
            <person name="Mondo S."/>
            <person name="Pangilinan J."/>
            <person name="Riley R."/>
            <person name="Labutti K."/>
            <person name="Andreopoulos B."/>
            <person name="Lipzen A."/>
            <person name="Chen C."/>
            <person name="Yanf M."/>
            <person name="Daum C."/>
            <person name="Ng V."/>
            <person name="Clum A."/>
            <person name="Steindorff A."/>
            <person name="Ohm R."/>
            <person name="Martin F."/>
            <person name="Silar P."/>
            <person name="Natvig D."/>
            <person name="Lalanne C."/>
            <person name="Gautier V."/>
            <person name="Ament-Velasquez S.L."/>
            <person name="Kruys A."/>
            <person name="Hutchinson M.I."/>
            <person name="Powell A.J."/>
            <person name="Barry K."/>
            <person name="Miller A.N."/>
            <person name="Grigoriev I.V."/>
            <person name="Debuchy R."/>
            <person name="Gladieux P."/>
            <person name="Thoren M.H."/>
            <person name="Johannesson H."/>
        </authorList>
    </citation>
    <scope>NUCLEOTIDE SEQUENCE</scope>
    <source>
        <strain evidence="2">PSN4</strain>
    </source>
</reference>
<dbReference type="EMBL" id="MU839857">
    <property type="protein sequence ID" value="KAK1749512.1"/>
    <property type="molecule type" value="Genomic_DNA"/>
</dbReference>
<accession>A0AAJ0B3H5</accession>
<feature type="compositionally biased region" description="Basic and acidic residues" evidence="1">
    <location>
        <begin position="578"/>
        <end position="590"/>
    </location>
</feature>
<evidence type="ECO:0000313" key="3">
    <source>
        <dbReference type="Proteomes" id="UP001239445"/>
    </source>
</evidence>
<comment type="caution">
    <text evidence="2">The sequence shown here is derived from an EMBL/GenBank/DDBJ whole genome shotgun (WGS) entry which is preliminary data.</text>
</comment>
<keyword evidence="3" id="KW-1185">Reference proteome</keyword>
<feature type="region of interest" description="Disordered" evidence="1">
    <location>
        <begin position="458"/>
        <end position="498"/>
    </location>
</feature>
<organism evidence="2 3">
    <name type="scientific">Echria macrotheca</name>
    <dbReference type="NCBI Taxonomy" id="438768"/>
    <lineage>
        <taxon>Eukaryota</taxon>
        <taxon>Fungi</taxon>
        <taxon>Dikarya</taxon>
        <taxon>Ascomycota</taxon>
        <taxon>Pezizomycotina</taxon>
        <taxon>Sordariomycetes</taxon>
        <taxon>Sordariomycetidae</taxon>
        <taxon>Sordariales</taxon>
        <taxon>Schizotheciaceae</taxon>
        <taxon>Echria</taxon>
    </lineage>
</organism>
<sequence length="893" mass="97413">MLASTRLSNRTGCINTTSVGPAAIRSVLAPESRQVRAFRFGRPWAYYSDSESKGDSIHRRHRCFRYKYAAALSRGLDKTHSLRDPRPSVHRILSQYWQAEERDGAKQAPGFLSSTPANPEGIRPGQNIEDAERAPLEDLLFGRYNEAEVASDRPKPNVGWGEPNPRPANLSTSSPATSSLQGTRSAAASDSAAYIIDPITNRKVLKQDMESSDGENEGRNDMCIRTFKSYRSQFSSLRPSTDGRAISDAEETSDVKPPPSHPADTRKSTLQQRQRGEDDFLGAASLPREPILESDQYIAELHTSPGTKLSDKVSDTHKDVIWHEGDGIATTLTDPTTARSVQDPVPRYADPHEYGPVDLGRYGPFISHEPNGKYKVENEQVAESQELGRYQAFRSHEPDGKYALRGTGEEVYSDLDRYRQPFLSHEPDGKYATEHAKPDLSEAELNSYKPVRYHEPDGKYAEQQKPDPETSDIANHEAFGYEESETSVSWPEGQGHAGDVLIGEYGVIQNEGSSGLPEVDAEEDEPDTEELRGSEVAALLESNKQPAQEISSDPPADKTYYEKMVPILMAQSAATDNLDVRKNSDERVAQEKNSGGLTGNYVRDFPEEFSRSWKIAEAGSDSTLLPTDFKVSEEQTSISGGKESAMSKPAGALQSALDRQLEKAASVPSKDADGEGSPSPAAQPVPTLYKVLVYDPTMQCIDIGETTSTVADSAQPMTPADVLLRISNPSKFLPHFGPLQAQGFEIVSGMGDILIFRKVRDAVPVTQPNEQAVTSPPVDPAVVPNQTRPAINPIDMTGEPRGYNIAASRFASPTGFVNYDDFPPLRYEPVMARNGEPMVSEAKAKTQSGKKKGSLPKRLAVGAACVAGVSYSIGVVGDYFRTGGESGRAPKGL</sequence>
<gene>
    <name evidence="2" type="ORF">QBC47DRAFT_395758</name>
</gene>
<feature type="compositionally biased region" description="Basic and acidic residues" evidence="1">
    <location>
        <begin position="458"/>
        <end position="468"/>
    </location>
</feature>
<feature type="region of interest" description="Disordered" evidence="1">
    <location>
        <begin position="234"/>
        <end position="274"/>
    </location>
</feature>
<name>A0AAJ0B3H5_9PEZI</name>
<feature type="region of interest" description="Disordered" evidence="1">
    <location>
        <begin position="104"/>
        <end position="126"/>
    </location>
</feature>